<feature type="transmembrane region" description="Helical" evidence="1">
    <location>
        <begin position="49"/>
        <end position="69"/>
    </location>
</feature>
<dbReference type="Proteomes" id="UP001139150">
    <property type="component" value="Unassembled WGS sequence"/>
</dbReference>
<dbReference type="PANTHER" id="PTHR35342:SF5">
    <property type="entry name" value="TRICARBOXYLIC TRANSPORT PROTEIN"/>
    <property type="match status" value="1"/>
</dbReference>
<feature type="transmembrane region" description="Helical" evidence="1">
    <location>
        <begin position="18"/>
        <end position="37"/>
    </location>
</feature>
<protein>
    <submittedName>
        <fullName evidence="3">Tripartite tricarboxylate transporter permease</fullName>
    </submittedName>
</protein>
<feature type="transmembrane region" description="Helical" evidence="1">
    <location>
        <begin position="356"/>
        <end position="375"/>
    </location>
</feature>
<feature type="transmembrane region" description="Helical" evidence="1">
    <location>
        <begin position="136"/>
        <end position="158"/>
    </location>
</feature>
<feature type="transmembrane region" description="Helical" evidence="1">
    <location>
        <begin position="387"/>
        <end position="405"/>
    </location>
</feature>
<gene>
    <name evidence="3" type="ORF">MF646_00050</name>
</gene>
<organism evidence="3 4">
    <name type="scientific">Halalkalibacter alkaliphilus</name>
    <dbReference type="NCBI Taxonomy" id="2917993"/>
    <lineage>
        <taxon>Bacteria</taxon>
        <taxon>Bacillati</taxon>
        <taxon>Bacillota</taxon>
        <taxon>Bacilli</taxon>
        <taxon>Bacillales</taxon>
        <taxon>Bacillaceae</taxon>
        <taxon>Halalkalibacter</taxon>
    </lineage>
</organism>
<dbReference type="PANTHER" id="PTHR35342">
    <property type="entry name" value="TRICARBOXYLIC TRANSPORT PROTEIN"/>
    <property type="match status" value="1"/>
</dbReference>
<keyword evidence="1" id="KW-0472">Membrane</keyword>
<dbReference type="InterPro" id="IPR002823">
    <property type="entry name" value="DUF112_TM"/>
</dbReference>
<keyword evidence="4" id="KW-1185">Reference proteome</keyword>
<feature type="transmembrane region" description="Helical" evidence="1">
    <location>
        <begin position="165"/>
        <end position="183"/>
    </location>
</feature>
<evidence type="ECO:0000313" key="4">
    <source>
        <dbReference type="Proteomes" id="UP001139150"/>
    </source>
</evidence>
<reference evidence="3" key="1">
    <citation type="submission" date="2022-02" db="EMBL/GenBank/DDBJ databases">
        <title>Halalkalibacter sp. nov. isolated from Lonar Lake, India.</title>
        <authorList>
            <person name="Joshi A."/>
            <person name="Thite S."/>
            <person name="Lodha T."/>
        </authorList>
    </citation>
    <scope>NUCLEOTIDE SEQUENCE</scope>
    <source>
        <strain evidence="3">MEB205</strain>
    </source>
</reference>
<name>A0A9X2CR73_9BACI</name>
<sequence>MIETLFQTLEIVLDPSRIGFMFLGIMLGLTIGLLPGLSGTVGMSILLPFVYGMDPFTGMALLIGMIAVVHTGDTFPSVLLGIPGSSGSQATIMDGFPLAQKGEASRALGAAFFCSMIGGIIGGVVLFLVIPFVRPLVLAFGSPELFMLALLGLSMVGILSGKRPVIGIIAGLFGMMLGTIGSAPAVPEYRYTFDWLYLFNGIPLPLIALGLFAFPVLIDLLVSNQSISKGAKLSGSWLTGVKDSLSHKWLVFRSSALGAVTGFVPGLGGSVVDWLSYGIAKQTSKKNESFGKGDIRGVIAPESANNAKEGGALIPTLMFGIPGSGTTAILLGGLLLMGMEAGPQLVTTQLPLTMSIIWTLIIANIFGAIACLLLIKPIAKFSTVHPSKLVPFLAVLLILGAYQTSNHWGDIILFLVIGIVGWIMKQLDWPRAPILIGFVLALSAERYLWISFSRFGLEWLTRPGVIIIAVLIVAILASSFFLNRGKKIKAIAEDKGVRS</sequence>
<feature type="transmembrane region" description="Helical" evidence="1">
    <location>
        <begin position="434"/>
        <end position="452"/>
    </location>
</feature>
<dbReference type="Pfam" id="PF01970">
    <property type="entry name" value="TctA"/>
    <property type="match status" value="1"/>
</dbReference>
<proteinExistence type="predicted"/>
<evidence type="ECO:0000256" key="1">
    <source>
        <dbReference type="SAM" id="Phobius"/>
    </source>
</evidence>
<feature type="transmembrane region" description="Helical" evidence="1">
    <location>
        <begin position="464"/>
        <end position="482"/>
    </location>
</feature>
<dbReference type="RefSeq" id="WP_250094442.1">
    <property type="nucleotide sequence ID" value="NZ_JAKRYL010000001.1"/>
</dbReference>
<dbReference type="EMBL" id="JAKRYL010000001">
    <property type="protein sequence ID" value="MCL7745500.1"/>
    <property type="molecule type" value="Genomic_DNA"/>
</dbReference>
<keyword evidence="1" id="KW-1133">Transmembrane helix</keyword>
<dbReference type="AlphaFoldDB" id="A0A9X2CR73"/>
<keyword evidence="1" id="KW-0812">Transmembrane</keyword>
<feature type="domain" description="DUF112" evidence="2">
    <location>
        <begin position="19"/>
        <end position="435"/>
    </location>
</feature>
<evidence type="ECO:0000313" key="3">
    <source>
        <dbReference type="EMBL" id="MCL7745500.1"/>
    </source>
</evidence>
<feature type="transmembrane region" description="Helical" evidence="1">
    <location>
        <begin position="312"/>
        <end position="336"/>
    </location>
</feature>
<evidence type="ECO:0000259" key="2">
    <source>
        <dbReference type="Pfam" id="PF01970"/>
    </source>
</evidence>
<comment type="caution">
    <text evidence="3">The sequence shown here is derived from an EMBL/GenBank/DDBJ whole genome shotgun (WGS) entry which is preliminary data.</text>
</comment>
<feature type="transmembrane region" description="Helical" evidence="1">
    <location>
        <begin position="108"/>
        <end position="130"/>
    </location>
</feature>
<feature type="transmembrane region" description="Helical" evidence="1">
    <location>
        <begin position="411"/>
        <end position="427"/>
    </location>
</feature>
<accession>A0A9X2CR73</accession>
<feature type="transmembrane region" description="Helical" evidence="1">
    <location>
        <begin position="195"/>
        <end position="222"/>
    </location>
</feature>